<dbReference type="GO" id="GO:0048477">
    <property type="term" value="P:oogenesis"/>
    <property type="evidence" value="ECO:0007669"/>
    <property type="project" value="UniProtKB-KW"/>
</dbReference>
<protein>
    <submittedName>
        <fullName evidence="16">Uncharacterized protein</fullName>
    </submittedName>
</protein>
<feature type="transmembrane region" description="Helical" evidence="15">
    <location>
        <begin position="309"/>
        <end position="327"/>
    </location>
</feature>
<feature type="transmembrane region" description="Helical" evidence="15">
    <location>
        <begin position="242"/>
        <end position="263"/>
    </location>
</feature>
<evidence type="ECO:0000256" key="15">
    <source>
        <dbReference type="SAM" id="Phobius"/>
    </source>
</evidence>
<evidence type="ECO:0000313" key="17">
    <source>
        <dbReference type="Proteomes" id="UP000438429"/>
    </source>
</evidence>
<evidence type="ECO:0000256" key="6">
    <source>
        <dbReference type="ARBA" id="ARBA00022692"/>
    </source>
</evidence>
<dbReference type="Proteomes" id="UP000438429">
    <property type="component" value="Unassembled WGS sequence"/>
</dbReference>
<keyword evidence="10" id="KW-0446">Lipid-binding</keyword>
<evidence type="ECO:0000256" key="12">
    <source>
        <dbReference type="ARBA" id="ARBA00023170"/>
    </source>
</evidence>
<reference evidence="16 17" key="1">
    <citation type="submission" date="2019-06" db="EMBL/GenBank/DDBJ databases">
        <title>Draft genomes of female and male turbot (Scophthalmus maximus).</title>
        <authorList>
            <person name="Xu H."/>
            <person name="Xu X.-W."/>
            <person name="Shao C."/>
            <person name="Chen S."/>
        </authorList>
    </citation>
    <scope>NUCLEOTIDE SEQUENCE [LARGE SCALE GENOMIC DNA]</scope>
    <source>
        <strain evidence="16">Ysfricsl-2016a</strain>
        <tissue evidence="16">Blood</tissue>
    </source>
</reference>
<dbReference type="GO" id="GO:0005496">
    <property type="term" value="F:steroid binding"/>
    <property type="evidence" value="ECO:0007669"/>
    <property type="project" value="UniProtKB-KW"/>
</dbReference>
<feature type="transmembrane region" description="Helical" evidence="15">
    <location>
        <begin position="476"/>
        <end position="497"/>
    </location>
</feature>
<dbReference type="GO" id="GO:0046872">
    <property type="term" value="F:metal ion binding"/>
    <property type="evidence" value="ECO:0007669"/>
    <property type="project" value="UniProtKB-KW"/>
</dbReference>
<keyword evidence="8" id="KW-0896">Oogenesis</keyword>
<keyword evidence="7" id="KW-0221">Differentiation</keyword>
<evidence type="ECO:0000256" key="11">
    <source>
        <dbReference type="ARBA" id="ARBA00023136"/>
    </source>
</evidence>
<evidence type="ECO:0000256" key="9">
    <source>
        <dbReference type="ARBA" id="ARBA00022989"/>
    </source>
</evidence>
<keyword evidence="11 15" id="KW-0472">Membrane</keyword>
<feature type="binding site" evidence="13">
    <location>
        <position position="194"/>
    </location>
    <ligand>
        <name>Zn(2+)</name>
        <dbReference type="ChEBI" id="CHEBI:29105"/>
    </ligand>
</feature>
<keyword evidence="12" id="KW-0675">Receptor</keyword>
<evidence type="ECO:0000256" key="13">
    <source>
        <dbReference type="PIRSR" id="PIRSR604254-1"/>
    </source>
</evidence>
<feature type="non-terminal residue" evidence="16">
    <location>
        <position position="712"/>
    </location>
</feature>
<dbReference type="GO" id="GO:0005886">
    <property type="term" value="C:plasma membrane"/>
    <property type="evidence" value="ECO:0007669"/>
    <property type="project" value="UniProtKB-SubCell"/>
</dbReference>
<dbReference type="AlphaFoldDB" id="A0A6A4TF58"/>
<dbReference type="InterPro" id="IPR004254">
    <property type="entry name" value="AdipoR/HlyIII-related"/>
</dbReference>
<keyword evidence="9 15" id="KW-1133">Transmembrane helix</keyword>
<dbReference type="Pfam" id="PF03006">
    <property type="entry name" value="HlyIII"/>
    <property type="match status" value="1"/>
</dbReference>
<feature type="transmembrane region" description="Helical" evidence="15">
    <location>
        <begin position="275"/>
        <end position="297"/>
    </location>
</feature>
<keyword evidence="4" id="KW-1003">Cell membrane</keyword>
<feature type="transmembrane region" description="Helical" evidence="15">
    <location>
        <begin position="176"/>
        <end position="196"/>
    </location>
</feature>
<feature type="transmembrane region" description="Helical" evidence="15">
    <location>
        <begin position="49"/>
        <end position="71"/>
    </location>
</feature>
<feature type="region of interest" description="Disordered" evidence="14">
    <location>
        <begin position="665"/>
        <end position="687"/>
    </location>
</feature>
<accession>A0A6A4TF58</accession>
<keyword evidence="13" id="KW-0479">Metal-binding</keyword>
<evidence type="ECO:0000256" key="3">
    <source>
        <dbReference type="ARBA" id="ARBA00022473"/>
    </source>
</evidence>
<dbReference type="PANTHER" id="PTHR20855:SF41">
    <property type="entry name" value="MEMBRANE PROGESTIN RECEPTOR ALPHA"/>
    <property type="match status" value="1"/>
</dbReference>
<dbReference type="PANTHER" id="PTHR20855">
    <property type="entry name" value="ADIPOR/PROGESTIN RECEPTOR-RELATED"/>
    <property type="match status" value="1"/>
</dbReference>
<keyword evidence="13" id="KW-0862">Zinc</keyword>
<name>A0A6A4TF58_SCOMX</name>
<feature type="binding site" evidence="13">
    <location>
        <position position="346"/>
    </location>
    <ligand>
        <name>Zn(2+)</name>
        <dbReference type="ChEBI" id="CHEBI:29105"/>
    </ligand>
</feature>
<dbReference type="GO" id="GO:0003707">
    <property type="term" value="F:nuclear steroid receptor activity"/>
    <property type="evidence" value="ECO:0007669"/>
    <property type="project" value="TreeGrafter"/>
</dbReference>
<feature type="compositionally biased region" description="Basic and acidic residues" evidence="14">
    <location>
        <begin position="670"/>
        <end position="687"/>
    </location>
</feature>
<evidence type="ECO:0000256" key="4">
    <source>
        <dbReference type="ARBA" id="ARBA00022475"/>
    </source>
</evidence>
<sequence>MDQNTWKYFDGTQICYVQHKRSVSLSRQSCHVTPACSDIIMHMQRRKPALQAATVTVLSQILAFAMATVVMEQIGRLFINAQQLRQIPQLLESAFPTLPCTVKVSDVPWVFRERHILTGYRQPDQSWRYYFLTLFQRHNETLNVWTHLLAALIILVKWQEISETVDFLRDPHAQPLFIVLLAAFTYLSFSALAHLLSAKSELSCYSFYFLDYVGVAVYQYGSALAHYYYAIEKEWHTRVQGIFLPAAAFLAWLTCFGCCYGKYASPEIPKFVLKLFQVVPSALAYCLDISPVVHRIYSCYRDGCSDPIVAYHLYHVVFFLISAYFFCCPHPESLFPGKCDFFGQGHQIFHVFVVVCTLTQIEALRTDFTERRPLYERLHGDLAHDAVALFIFTACCSALTAFYVRKRVRAVLHEKEEVGFMSGVVLPIESLMAMNTPFHTAALLLRRVVMVQLEDEFRDRMSEVTGRLLNSLDPTANMLLVVILDFVTIFIGLMRSYHCMVADTTHSVHVAILVFGQIKHFQQIDAMDDRNNYNSSIRTTSLLFRHISRDEGTQTMQAKMPPQKKRQIAEMDASTLALSCCRLPLTHERNVLRNQLAAVTLTGRNGGQGILPRDPNQTPHETCVFEHAFVHSFPQESVMFHILKIPQHKRKHPPLTKRKINGVQGCARQEVSEASHETQSGRHSDMKDVHRHRVHTHVQTDPYSYRSFTIHA</sequence>
<keyword evidence="5" id="KW-0754">Steroid-binding</keyword>
<feature type="transmembrane region" description="Helical" evidence="15">
    <location>
        <begin position="348"/>
        <end position="366"/>
    </location>
</feature>
<evidence type="ECO:0000256" key="2">
    <source>
        <dbReference type="ARBA" id="ARBA00007018"/>
    </source>
</evidence>
<feature type="transmembrane region" description="Helical" evidence="15">
    <location>
        <begin position="386"/>
        <end position="404"/>
    </location>
</feature>
<dbReference type="EMBL" id="VEVO01000002">
    <property type="protein sequence ID" value="KAF0045257.1"/>
    <property type="molecule type" value="Genomic_DNA"/>
</dbReference>
<keyword evidence="3" id="KW-0217">Developmental protein</keyword>
<keyword evidence="6 15" id="KW-0812">Transmembrane</keyword>
<comment type="similarity">
    <text evidence="2">Belongs to the ADIPOR family.</text>
</comment>
<evidence type="ECO:0000256" key="8">
    <source>
        <dbReference type="ARBA" id="ARBA00022943"/>
    </source>
</evidence>
<organism evidence="16 17">
    <name type="scientific">Scophthalmus maximus</name>
    <name type="common">Turbot</name>
    <name type="synonym">Psetta maxima</name>
    <dbReference type="NCBI Taxonomy" id="52904"/>
    <lineage>
        <taxon>Eukaryota</taxon>
        <taxon>Metazoa</taxon>
        <taxon>Chordata</taxon>
        <taxon>Craniata</taxon>
        <taxon>Vertebrata</taxon>
        <taxon>Euteleostomi</taxon>
        <taxon>Actinopterygii</taxon>
        <taxon>Neopterygii</taxon>
        <taxon>Teleostei</taxon>
        <taxon>Neoteleostei</taxon>
        <taxon>Acanthomorphata</taxon>
        <taxon>Carangaria</taxon>
        <taxon>Pleuronectiformes</taxon>
        <taxon>Pleuronectoidei</taxon>
        <taxon>Scophthalmidae</taxon>
        <taxon>Scophthalmus</taxon>
    </lineage>
</organism>
<evidence type="ECO:0000256" key="1">
    <source>
        <dbReference type="ARBA" id="ARBA00004651"/>
    </source>
</evidence>
<evidence type="ECO:0000256" key="7">
    <source>
        <dbReference type="ARBA" id="ARBA00022782"/>
    </source>
</evidence>
<gene>
    <name evidence="16" type="ORF">F2P81_001786</name>
</gene>
<feature type="binding site" evidence="13">
    <location>
        <position position="350"/>
    </location>
    <ligand>
        <name>Zn(2+)</name>
        <dbReference type="ChEBI" id="CHEBI:29105"/>
    </ligand>
</feature>
<feature type="transmembrane region" description="Helical" evidence="15">
    <location>
        <begin position="208"/>
        <end position="230"/>
    </location>
</feature>
<evidence type="ECO:0000313" key="16">
    <source>
        <dbReference type="EMBL" id="KAF0045257.1"/>
    </source>
</evidence>
<evidence type="ECO:0000256" key="5">
    <source>
        <dbReference type="ARBA" id="ARBA00022665"/>
    </source>
</evidence>
<evidence type="ECO:0000256" key="10">
    <source>
        <dbReference type="ARBA" id="ARBA00023121"/>
    </source>
</evidence>
<proteinExistence type="inferred from homology"/>
<comment type="caution">
    <text evidence="16">The sequence shown here is derived from an EMBL/GenBank/DDBJ whole genome shotgun (WGS) entry which is preliminary data.</text>
</comment>
<evidence type="ECO:0000256" key="14">
    <source>
        <dbReference type="SAM" id="MobiDB-lite"/>
    </source>
</evidence>
<comment type="subcellular location">
    <subcellularLocation>
        <location evidence="1">Cell membrane</location>
        <topology evidence="1">Multi-pass membrane protein</topology>
    </subcellularLocation>
</comment>